<dbReference type="InterPro" id="IPR036390">
    <property type="entry name" value="WH_DNA-bd_sf"/>
</dbReference>
<dbReference type="Proteomes" id="UP000095431">
    <property type="component" value="Unassembled WGS sequence"/>
</dbReference>
<evidence type="ECO:0000256" key="2">
    <source>
        <dbReference type="ARBA" id="ARBA00023125"/>
    </source>
</evidence>
<evidence type="ECO:0000313" key="5">
    <source>
        <dbReference type="EMBL" id="CUN75358.1"/>
    </source>
</evidence>
<name>A0A173ZJE8_9FIRM</name>
<dbReference type="Gene3D" id="1.10.10.10">
    <property type="entry name" value="Winged helix-like DNA-binding domain superfamily/Winged helix DNA-binding domain"/>
    <property type="match status" value="1"/>
</dbReference>
<dbReference type="GO" id="GO:0003700">
    <property type="term" value="F:DNA-binding transcription factor activity"/>
    <property type="evidence" value="ECO:0007669"/>
    <property type="project" value="InterPro"/>
</dbReference>
<sequence length="307" mass="34005">MKSCSVSDGLAIFKALGSPVRVQILRLIQEKEGLNIKQIAQSLKLPVTTLSPHLNLLAEAGLIEFRDEALTHGTQKCCYFAKDWDQLLINMALSGPALQIYSAEIGVGHFSDFSVTPTCGLATSTSFVGQLDQPRYFIHPGSRQARIVWFTTGYLEYILPNFIPDHSVIEELTVSFEISSEAPKFCDIWPSDITFSLNGVILGTWTSPGDYGDRRGKYNPSWWFPFLNQYGLLKKLTITPEGTFLDAEKLSDVSTGQLALTDQSVMKLRFSVLPGAEHPGGCTLFGAGFGDYNQHIRITIGYRPENI</sequence>
<accession>A0A173ZJE8</accession>
<dbReference type="InterPro" id="IPR001845">
    <property type="entry name" value="HTH_ArsR_DNA-bd_dom"/>
</dbReference>
<keyword evidence="2" id="KW-0238">DNA-binding</keyword>
<dbReference type="GO" id="GO:0003677">
    <property type="term" value="F:DNA binding"/>
    <property type="evidence" value="ECO:0007669"/>
    <property type="project" value="UniProtKB-KW"/>
</dbReference>
<organism evidence="5 6">
    <name type="scientific">Blautia wexlerae</name>
    <dbReference type="NCBI Taxonomy" id="418240"/>
    <lineage>
        <taxon>Bacteria</taxon>
        <taxon>Bacillati</taxon>
        <taxon>Bacillota</taxon>
        <taxon>Clostridia</taxon>
        <taxon>Lachnospirales</taxon>
        <taxon>Lachnospiraceae</taxon>
        <taxon>Blautia</taxon>
    </lineage>
</organism>
<dbReference type="eggNOG" id="COG4189">
    <property type="taxonomic scope" value="Bacteria"/>
</dbReference>
<keyword evidence="3" id="KW-0804">Transcription</keyword>
<proteinExistence type="predicted"/>
<dbReference type="CDD" id="cd00090">
    <property type="entry name" value="HTH_ARSR"/>
    <property type="match status" value="1"/>
</dbReference>
<dbReference type="PANTHER" id="PTHR43132">
    <property type="entry name" value="ARSENICAL RESISTANCE OPERON REPRESSOR ARSR-RELATED"/>
    <property type="match status" value="1"/>
</dbReference>
<evidence type="ECO:0000313" key="6">
    <source>
        <dbReference type="Proteomes" id="UP000095431"/>
    </source>
</evidence>
<dbReference type="PANTHER" id="PTHR43132:SF2">
    <property type="entry name" value="ARSENICAL RESISTANCE OPERON REPRESSOR ARSR-RELATED"/>
    <property type="match status" value="1"/>
</dbReference>
<dbReference type="InterPro" id="IPR051011">
    <property type="entry name" value="Metal_resp_trans_reg"/>
</dbReference>
<evidence type="ECO:0000256" key="1">
    <source>
        <dbReference type="ARBA" id="ARBA00023015"/>
    </source>
</evidence>
<dbReference type="InterPro" id="IPR011991">
    <property type="entry name" value="ArsR-like_HTH"/>
</dbReference>
<evidence type="ECO:0000256" key="3">
    <source>
        <dbReference type="ARBA" id="ARBA00023163"/>
    </source>
</evidence>
<protein>
    <submittedName>
        <fullName evidence="5">Helix-turn-helix domain</fullName>
    </submittedName>
</protein>
<dbReference type="EMBL" id="CYZN01000005">
    <property type="protein sequence ID" value="CUN75358.1"/>
    <property type="molecule type" value="Genomic_DNA"/>
</dbReference>
<dbReference type="SMART" id="SM00418">
    <property type="entry name" value="HTH_ARSR"/>
    <property type="match status" value="1"/>
</dbReference>
<gene>
    <name evidence="5" type="ORF">ERS852478_00989</name>
</gene>
<dbReference type="RefSeq" id="WP_055199874.1">
    <property type="nucleotide sequence ID" value="NZ_BTHH01000004.1"/>
</dbReference>
<feature type="domain" description="HTH arsR-type" evidence="4">
    <location>
        <begin position="1"/>
        <end position="96"/>
    </location>
</feature>
<dbReference type="Pfam" id="PF12840">
    <property type="entry name" value="HTH_20"/>
    <property type="match status" value="1"/>
</dbReference>
<keyword evidence="1" id="KW-0805">Transcription regulation</keyword>
<reference evidence="5 6" key="1">
    <citation type="submission" date="2015-09" db="EMBL/GenBank/DDBJ databases">
        <authorList>
            <consortium name="Pathogen Informatics"/>
        </authorList>
    </citation>
    <scope>NUCLEOTIDE SEQUENCE [LARGE SCALE GENOMIC DNA]</scope>
    <source>
        <strain evidence="5 6">2789STDY5834863</strain>
    </source>
</reference>
<dbReference type="PROSITE" id="PS50987">
    <property type="entry name" value="HTH_ARSR_2"/>
    <property type="match status" value="1"/>
</dbReference>
<evidence type="ECO:0000259" key="4">
    <source>
        <dbReference type="PROSITE" id="PS50987"/>
    </source>
</evidence>
<dbReference type="SUPFAM" id="SSF46785">
    <property type="entry name" value="Winged helix' DNA-binding domain"/>
    <property type="match status" value="1"/>
</dbReference>
<dbReference type="AlphaFoldDB" id="A0A173ZJE8"/>
<dbReference type="InterPro" id="IPR036388">
    <property type="entry name" value="WH-like_DNA-bd_sf"/>
</dbReference>